<organism evidence="5 6">
    <name type="scientific">Coptis chinensis</name>
    <dbReference type="NCBI Taxonomy" id="261450"/>
    <lineage>
        <taxon>Eukaryota</taxon>
        <taxon>Viridiplantae</taxon>
        <taxon>Streptophyta</taxon>
        <taxon>Embryophyta</taxon>
        <taxon>Tracheophyta</taxon>
        <taxon>Spermatophyta</taxon>
        <taxon>Magnoliopsida</taxon>
        <taxon>Ranunculales</taxon>
        <taxon>Ranunculaceae</taxon>
        <taxon>Coptidoideae</taxon>
        <taxon>Coptis</taxon>
    </lineage>
</organism>
<dbReference type="PANTHER" id="PTHR48021:SF13">
    <property type="entry name" value="SUGAR TRANSPORTER ERD6-LIKE 7"/>
    <property type="match status" value="1"/>
</dbReference>
<keyword evidence="4" id="KW-0472">Membrane</keyword>
<dbReference type="GO" id="GO:0022857">
    <property type="term" value="F:transmembrane transporter activity"/>
    <property type="evidence" value="ECO:0007669"/>
    <property type="project" value="TreeGrafter"/>
</dbReference>
<comment type="caution">
    <text evidence="5">The sequence shown here is derived from an EMBL/GenBank/DDBJ whole genome shotgun (WGS) entry which is preliminary data.</text>
</comment>
<dbReference type="Gene3D" id="1.20.1250.20">
    <property type="entry name" value="MFS general substrate transporter like domains"/>
    <property type="match status" value="1"/>
</dbReference>
<feature type="transmembrane region" description="Helical" evidence="4">
    <location>
        <begin position="212"/>
        <end position="239"/>
    </location>
</feature>
<gene>
    <name evidence="5" type="ORF">IFM89_006845</name>
</gene>
<dbReference type="InterPro" id="IPR050549">
    <property type="entry name" value="MFS_Trehalose_Transporter"/>
</dbReference>
<keyword evidence="4" id="KW-1133">Transmembrane helix</keyword>
<evidence type="ECO:0000256" key="4">
    <source>
        <dbReference type="SAM" id="Phobius"/>
    </source>
</evidence>
<reference evidence="5 6" key="1">
    <citation type="submission" date="2020-10" db="EMBL/GenBank/DDBJ databases">
        <title>The Coptis chinensis genome and diversification of protoberbering-type alkaloids.</title>
        <authorList>
            <person name="Wang B."/>
            <person name="Shu S."/>
            <person name="Song C."/>
            <person name="Liu Y."/>
        </authorList>
    </citation>
    <scope>NUCLEOTIDE SEQUENCE [LARGE SCALE GENOMIC DNA]</scope>
    <source>
        <strain evidence="5">HL-2020</strain>
        <tissue evidence="5">Leaf</tissue>
    </source>
</reference>
<keyword evidence="2" id="KW-0762">Sugar transport</keyword>
<proteinExistence type="inferred from homology"/>
<dbReference type="PANTHER" id="PTHR48021">
    <property type="match status" value="1"/>
</dbReference>
<dbReference type="EMBL" id="JADFTS010000005">
    <property type="protein sequence ID" value="KAF9604490.1"/>
    <property type="molecule type" value="Genomic_DNA"/>
</dbReference>
<feature type="transmembrane region" description="Helical" evidence="4">
    <location>
        <begin position="88"/>
        <end position="108"/>
    </location>
</feature>
<dbReference type="Proteomes" id="UP000631114">
    <property type="component" value="Unassembled WGS sequence"/>
</dbReference>
<keyword evidence="4" id="KW-0812">Transmembrane</keyword>
<keyword evidence="2" id="KW-0813">Transport</keyword>
<sequence length="254" mass="27560">MAADKDVEQGDNRLEAEIREPLIQERKIEPHEEDGIEEESKGSDWMVYLSTFVVVWGSFAFGSCAGYSSPTQAAIRGDLNLSLGEYSVFGSLLPIGAMIGAITSGPIADFVGRKGALRTAFTFALQDGFPYTLQSVSSILMITEPSCILARKRVVKKEVQPWEERKKKTIGEAEAISVSGYSLEYGVCDAGSSSPDLTHGSPQLYWLCIVRLAYGVFFVVSSAVAGLAVCCCLPFYFAIDIIFKDVSVLPPNKG</sequence>
<name>A0A835HP88_9MAGN</name>
<protein>
    <recommendedName>
        <fullName evidence="7">Major facilitator superfamily (MFS) profile domain-containing protein</fullName>
    </recommendedName>
</protein>
<accession>A0A835HP88</accession>
<evidence type="ECO:0000313" key="5">
    <source>
        <dbReference type="EMBL" id="KAF9604490.1"/>
    </source>
</evidence>
<evidence type="ECO:0008006" key="7">
    <source>
        <dbReference type="Google" id="ProtNLM"/>
    </source>
</evidence>
<evidence type="ECO:0000256" key="1">
    <source>
        <dbReference type="ARBA" id="ARBA00010992"/>
    </source>
</evidence>
<feature type="region of interest" description="Disordered" evidence="3">
    <location>
        <begin position="1"/>
        <end position="39"/>
    </location>
</feature>
<dbReference type="OrthoDB" id="1929005at2759"/>
<dbReference type="InterPro" id="IPR036259">
    <property type="entry name" value="MFS_trans_sf"/>
</dbReference>
<comment type="similarity">
    <text evidence="1">Belongs to the major facilitator superfamily. Sugar transporter (TC 2.A.1.1) family.</text>
</comment>
<feature type="compositionally biased region" description="Basic and acidic residues" evidence="3">
    <location>
        <begin position="1"/>
        <end position="30"/>
    </location>
</feature>
<evidence type="ECO:0000256" key="3">
    <source>
        <dbReference type="SAM" id="MobiDB-lite"/>
    </source>
</evidence>
<evidence type="ECO:0000313" key="6">
    <source>
        <dbReference type="Proteomes" id="UP000631114"/>
    </source>
</evidence>
<feature type="transmembrane region" description="Helical" evidence="4">
    <location>
        <begin position="45"/>
        <end position="68"/>
    </location>
</feature>
<dbReference type="SUPFAM" id="SSF103473">
    <property type="entry name" value="MFS general substrate transporter"/>
    <property type="match status" value="1"/>
</dbReference>
<evidence type="ECO:0000256" key="2">
    <source>
        <dbReference type="ARBA" id="ARBA00022597"/>
    </source>
</evidence>
<dbReference type="AlphaFoldDB" id="A0A835HP88"/>
<keyword evidence="6" id="KW-1185">Reference proteome</keyword>
<dbReference type="GO" id="GO:0016020">
    <property type="term" value="C:membrane"/>
    <property type="evidence" value="ECO:0007669"/>
    <property type="project" value="TreeGrafter"/>
</dbReference>